<keyword evidence="2" id="KW-0812">Transmembrane</keyword>
<keyword evidence="2" id="KW-1133">Transmembrane helix</keyword>
<feature type="transmembrane region" description="Helical" evidence="2">
    <location>
        <begin position="42"/>
        <end position="65"/>
    </location>
</feature>
<dbReference type="Pfam" id="PF14997">
    <property type="entry name" value="CECR6_TMEM121"/>
    <property type="match status" value="1"/>
</dbReference>
<feature type="transmembrane region" description="Helical" evidence="2">
    <location>
        <begin position="126"/>
        <end position="144"/>
    </location>
</feature>
<sequence>MARSFFESVSLAEVCARIFTGIVIVAQCCLLDYFIITGSNMYSLGWIAADILTLAAYVYFNVKAIKYFVTMYSIEPSPTPKKEIGLLPYAFMTWLVYSIFLVAKVAAMFKSFARELPAEGWMGTNMMKVAVGLAAAIFALLIAGHHRSKASERHKFCLKWMQTHVVFELLDTVEFLSILFINEDQLLVSFDVENVIIAYACINLIMPTVALFQMSSVNFARTKPKEDFTLIQTTLSTVLVNIPYVVIRIYLWHTENFTTALFLMKNFIAIVSNFWELRILVKCCGRRIKPEKPDYKDDATETADVEMEQLRQRPARIAANGTSLEPKQEPDFIIHV</sequence>
<dbReference type="InterPro" id="IPR026624">
    <property type="entry name" value="CECR6"/>
</dbReference>
<evidence type="ECO:0000256" key="2">
    <source>
        <dbReference type="SAM" id="Phobius"/>
    </source>
</evidence>
<keyword evidence="4" id="KW-1185">Reference proteome</keyword>
<evidence type="ECO:0000313" key="3">
    <source>
        <dbReference type="EMBL" id="GAU94147.1"/>
    </source>
</evidence>
<feature type="transmembrane region" description="Helical" evidence="2">
    <location>
        <begin position="14"/>
        <end position="36"/>
    </location>
</feature>
<feature type="transmembrane region" description="Helical" evidence="2">
    <location>
        <begin position="86"/>
        <end position="106"/>
    </location>
</feature>
<protein>
    <submittedName>
        <fullName evidence="3">Uncharacterized protein</fullName>
    </submittedName>
</protein>
<feature type="transmembrane region" description="Helical" evidence="2">
    <location>
        <begin position="257"/>
        <end position="277"/>
    </location>
</feature>
<reference evidence="3 4" key="1">
    <citation type="journal article" date="2016" name="Nat. Commun.">
        <title>Extremotolerant tardigrade genome and improved radiotolerance of human cultured cells by tardigrade-unique protein.</title>
        <authorList>
            <person name="Hashimoto T."/>
            <person name="Horikawa D.D."/>
            <person name="Saito Y."/>
            <person name="Kuwahara H."/>
            <person name="Kozuka-Hata H."/>
            <person name="Shin-I T."/>
            <person name="Minakuchi Y."/>
            <person name="Ohishi K."/>
            <person name="Motoyama A."/>
            <person name="Aizu T."/>
            <person name="Enomoto A."/>
            <person name="Kondo K."/>
            <person name="Tanaka S."/>
            <person name="Hara Y."/>
            <person name="Koshikawa S."/>
            <person name="Sagara H."/>
            <person name="Miura T."/>
            <person name="Yokobori S."/>
            <person name="Miyagawa K."/>
            <person name="Suzuki Y."/>
            <person name="Kubo T."/>
            <person name="Oyama M."/>
            <person name="Kohara Y."/>
            <person name="Fujiyama A."/>
            <person name="Arakawa K."/>
            <person name="Katayama T."/>
            <person name="Toyoda A."/>
            <person name="Kunieda T."/>
        </authorList>
    </citation>
    <scope>NUCLEOTIDE SEQUENCE [LARGE SCALE GENOMIC DNA]</scope>
    <source>
        <strain evidence="3 4">YOKOZUNA-1</strain>
    </source>
</reference>
<feature type="transmembrane region" description="Helical" evidence="2">
    <location>
        <begin position="233"/>
        <end position="251"/>
    </location>
</feature>
<feature type="transmembrane region" description="Helical" evidence="2">
    <location>
        <begin position="165"/>
        <end position="182"/>
    </location>
</feature>
<evidence type="ECO:0000256" key="1">
    <source>
        <dbReference type="ARBA" id="ARBA00007711"/>
    </source>
</evidence>
<comment type="caution">
    <text evidence="3">The sequence shown here is derived from an EMBL/GenBank/DDBJ whole genome shotgun (WGS) entry which is preliminary data.</text>
</comment>
<name>A0A1D1V3F6_RAMVA</name>
<feature type="transmembrane region" description="Helical" evidence="2">
    <location>
        <begin position="194"/>
        <end position="212"/>
    </location>
</feature>
<evidence type="ECO:0000313" key="4">
    <source>
        <dbReference type="Proteomes" id="UP000186922"/>
    </source>
</evidence>
<dbReference type="OrthoDB" id="5964337at2759"/>
<dbReference type="Proteomes" id="UP000186922">
    <property type="component" value="Unassembled WGS sequence"/>
</dbReference>
<accession>A0A1D1V3F6</accession>
<keyword evidence="2" id="KW-0472">Membrane</keyword>
<dbReference type="PANTHER" id="PTHR47399:SF1">
    <property type="entry name" value="TRANSMEMBRANE PROTEIN 121B"/>
    <property type="match status" value="1"/>
</dbReference>
<dbReference type="AlphaFoldDB" id="A0A1D1V3F6"/>
<comment type="similarity">
    <text evidence="1">Belongs to the TMEM121 family.</text>
</comment>
<organism evidence="3 4">
    <name type="scientific">Ramazzottius varieornatus</name>
    <name type="common">Water bear</name>
    <name type="synonym">Tardigrade</name>
    <dbReference type="NCBI Taxonomy" id="947166"/>
    <lineage>
        <taxon>Eukaryota</taxon>
        <taxon>Metazoa</taxon>
        <taxon>Ecdysozoa</taxon>
        <taxon>Tardigrada</taxon>
        <taxon>Eutardigrada</taxon>
        <taxon>Parachela</taxon>
        <taxon>Hypsibioidea</taxon>
        <taxon>Ramazzottiidae</taxon>
        <taxon>Ramazzottius</taxon>
    </lineage>
</organism>
<dbReference type="InterPro" id="IPR032776">
    <property type="entry name" value="CECR6/TMEM121"/>
</dbReference>
<dbReference type="PANTHER" id="PTHR47399">
    <property type="entry name" value="TRANSMEMBRANE PROTEIN 121B"/>
    <property type="match status" value="1"/>
</dbReference>
<proteinExistence type="inferred from homology"/>
<gene>
    <name evidence="3" type="primary">RvY_05973-1</name>
    <name evidence="3" type="synonym">RvY_05973.1</name>
    <name evidence="3" type="ORF">RvY_05973</name>
</gene>
<dbReference type="EMBL" id="BDGG01000002">
    <property type="protein sequence ID" value="GAU94147.1"/>
    <property type="molecule type" value="Genomic_DNA"/>
</dbReference>